<evidence type="ECO:0000313" key="2">
    <source>
        <dbReference type="EMBL" id="OGL66713.1"/>
    </source>
</evidence>
<reference evidence="2 3" key="1">
    <citation type="journal article" date="2016" name="Nat. Commun.">
        <title>Thousands of microbial genomes shed light on interconnected biogeochemical processes in an aquifer system.</title>
        <authorList>
            <person name="Anantharaman K."/>
            <person name="Brown C.T."/>
            <person name="Hug L.A."/>
            <person name="Sharon I."/>
            <person name="Castelle C.J."/>
            <person name="Probst A.J."/>
            <person name="Thomas B.C."/>
            <person name="Singh A."/>
            <person name="Wilkins M.J."/>
            <person name="Karaoz U."/>
            <person name="Brodie E.L."/>
            <person name="Williams K.H."/>
            <person name="Hubbard S.S."/>
            <person name="Banfield J.F."/>
        </authorList>
    </citation>
    <scope>NUCLEOTIDE SEQUENCE [LARGE SCALE GENOMIC DNA]</scope>
</reference>
<feature type="transmembrane region" description="Helical" evidence="1">
    <location>
        <begin position="151"/>
        <end position="174"/>
    </location>
</feature>
<evidence type="ECO:0000256" key="1">
    <source>
        <dbReference type="SAM" id="Phobius"/>
    </source>
</evidence>
<dbReference type="EMBL" id="MGDT01000006">
    <property type="protein sequence ID" value="OGL66713.1"/>
    <property type="molecule type" value="Genomic_DNA"/>
</dbReference>
<accession>A0A1F7TL35</accession>
<evidence type="ECO:0008006" key="4">
    <source>
        <dbReference type="Google" id="ProtNLM"/>
    </source>
</evidence>
<organism evidence="2 3">
    <name type="scientific">Candidatus Uhrbacteria bacterium RIFCSPHIGHO2_01_FULL_63_20</name>
    <dbReference type="NCBI Taxonomy" id="1802385"/>
    <lineage>
        <taxon>Bacteria</taxon>
        <taxon>Candidatus Uhriibacteriota</taxon>
    </lineage>
</organism>
<dbReference type="Proteomes" id="UP000177885">
    <property type="component" value="Unassembled WGS sequence"/>
</dbReference>
<feature type="transmembrane region" description="Helical" evidence="1">
    <location>
        <begin position="21"/>
        <end position="47"/>
    </location>
</feature>
<keyword evidence="1" id="KW-1133">Transmembrane helix</keyword>
<keyword evidence="1" id="KW-0812">Transmembrane</keyword>
<comment type="caution">
    <text evidence="2">The sequence shown here is derived from an EMBL/GenBank/DDBJ whole genome shotgun (WGS) entry which is preliminary data.</text>
</comment>
<gene>
    <name evidence="2" type="ORF">A2856_03030</name>
</gene>
<proteinExistence type="predicted"/>
<keyword evidence="1" id="KW-0472">Membrane</keyword>
<feature type="transmembrane region" description="Helical" evidence="1">
    <location>
        <begin position="262"/>
        <end position="284"/>
    </location>
</feature>
<sequence>MPKLVSIGEIIDRSWESYRSSFVDFMSVSGWMLVVALLDVIALAFYPTATKLVSGAPLTALEGAGTALFWIANAVVAPVLGVWTFLAMARLADAKLSGRRLDVKTALRDAWKSFWGAALVSVLVFLVMLGALAIGIVPGMILTVIATATKLGALTALANVLLVAGVVVAAVLTVRWAVAYAFSTYAFAIDGARAKAALTASRSLVTGRFWPVLVRILIPNAVFIVVGIVVGAVLAVVAGMAVSAAAGLNADVQVRLVTITDSIFPAVAAVLVNPAIVLANVIVYRSLKGQ</sequence>
<feature type="transmembrane region" description="Helical" evidence="1">
    <location>
        <begin position="113"/>
        <end position="145"/>
    </location>
</feature>
<dbReference type="AlphaFoldDB" id="A0A1F7TL35"/>
<feature type="transmembrane region" description="Helical" evidence="1">
    <location>
        <begin position="67"/>
        <end position="92"/>
    </location>
</feature>
<evidence type="ECO:0000313" key="3">
    <source>
        <dbReference type="Proteomes" id="UP000177885"/>
    </source>
</evidence>
<dbReference type="STRING" id="1802385.A2856_03030"/>
<name>A0A1F7TL35_9BACT</name>
<protein>
    <recommendedName>
        <fullName evidence="4">Glycerophosphoryl diester phosphodiesterase membrane domain-containing protein</fullName>
    </recommendedName>
</protein>
<feature type="transmembrane region" description="Helical" evidence="1">
    <location>
        <begin position="212"/>
        <end position="242"/>
    </location>
</feature>